<feature type="signal peptide" evidence="1">
    <location>
        <begin position="1"/>
        <end position="18"/>
    </location>
</feature>
<dbReference type="EMBL" id="FQVK01000002">
    <property type="protein sequence ID" value="SHE43436.1"/>
    <property type="molecule type" value="Genomic_DNA"/>
</dbReference>
<dbReference type="Proteomes" id="UP000325134">
    <property type="component" value="Unassembled WGS sequence"/>
</dbReference>
<keyword evidence="1" id="KW-0732">Signal</keyword>
<protein>
    <recommendedName>
        <fullName evidence="4">SH3 domain-containing protein</fullName>
    </recommendedName>
</protein>
<accession>A0A1M4TG64</accession>
<dbReference type="RefSeq" id="WP_149774468.1">
    <property type="nucleotide sequence ID" value="NZ_FQVK01000002.1"/>
</dbReference>
<dbReference type="AlphaFoldDB" id="A0A1M4TG64"/>
<name>A0A1M4TG64_9RHOB</name>
<proteinExistence type="predicted"/>
<evidence type="ECO:0000313" key="3">
    <source>
        <dbReference type="Proteomes" id="UP000325134"/>
    </source>
</evidence>
<evidence type="ECO:0008006" key="4">
    <source>
        <dbReference type="Google" id="ProtNLM"/>
    </source>
</evidence>
<evidence type="ECO:0000313" key="2">
    <source>
        <dbReference type="EMBL" id="SHE43436.1"/>
    </source>
</evidence>
<gene>
    <name evidence="2" type="ORF">SAMN05444279_102159</name>
</gene>
<dbReference type="OrthoDB" id="7704378at2"/>
<keyword evidence="3" id="KW-1185">Reference proteome</keyword>
<sequence>MKLLNAALIALFCGPALADRQTFPPVDEASKDPTLEAFRADLRAKVAARDLEGVMTATCPEIYTSHGDPDGPETFRANLTVDPETLPEADRRHADTMRENYWRDLETTLAQPGYFDEDGEFWMPHQWRLTLPAALDPFTAYFVTGQNVSLRRAPNRGAPILGLISHEVVIVPDYLDKAEYQGVILTDGTRGYIYSDFLWSMVGYRAAFVKSDSGDWQLCTFVAGD</sequence>
<feature type="chain" id="PRO_5012928611" description="SH3 domain-containing protein" evidence="1">
    <location>
        <begin position="19"/>
        <end position="225"/>
    </location>
</feature>
<evidence type="ECO:0000256" key="1">
    <source>
        <dbReference type="SAM" id="SignalP"/>
    </source>
</evidence>
<reference evidence="2 3" key="1">
    <citation type="submission" date="2016-11" db="EMBL/GenBank/DDBJ databases">
        <authorList>
            <person name="Varghese N."/>
            <person name="Submissions S."/>
        </authorList>
    </citation>
    <scope>NUCLEOTIDE SEQUENCE [LARGE SCALE GENOMIC DNA]</scope>
    <source>
        <strain evidence="2 3">DSM 29341</strain>
    </source>
</reference>
<organism evidence="2 3">
    <name type="scientific">Ruegeria intermedia</name>
    <dbReference type="NCBI Taxonomy" id="996115"/>
    <lineage>
        <taxon>Bacteria</taxon>
        <taxon>Pseudomonadati</taxon>
        <taxon>Pseudomonadota</taxon>
        <taxon>Alphaproteobacteria</taxon>
        <taxon>Rhodobacterales</taxon>
        <taxon>Roseobacteraceae</taxon>
        <taxon>Ruegeria</taxon>
    </lineage>
</organism>